<protein>
    <recommendedName>
        <fullName evidence="3">F-box domain-containing protein</fullName>
    </recommendedName>
</protein>
<keyword evidence="2" id="KW-1185">Reference proteome</keyword>
<organism evidence="1 2">
    <name type="scientific">Cryoendolithus antarcticus</name>
    <dbReference type="NCBI Taxonomy" id="1507870"/>
    <lineage>
        <taxon>Eukaryota</taxon>
        <taxon>Fungi</taxon>
        <taxon>Dikarya</taxon>
        <taxon>Ascomycota</taxon>
        <taxon>Pezizomycotina</taxon>
        <taxon>Dothideomycetes</taxon>
        <taxon>Dothideomycetidae</taxon>
        <taxon>Cladosporiales</taxon>
        <taxon>Cladosporiaceae</taxon>
        <taxon>Cryoendolithus</taxon>
    </lineage>
</organism>
<comment type="caution">
    <text evidence="1">The sequence shown here is derived from an EMBL/GenBank/DDBJ whole genome shotgun (WGS) entry which is preliminary data.</text>
</comment>
<evidence type="ECO:0008006" key="3">
    <source>
        <dbReference type="Google" id="ProtNLM"/>
    </source>
</evidence>
<evidence type="ECO:0000313" key="2">
    <source>
        <dbReference type="Proteomes" id="UP000192596"/>
    </source>
</evidence>
<dbReference type="Proteomes" id="UP000192596">
    <property type="component" value="Unassembled WGS sequence"/>
</dbReference>
<proteinExistence type="predicted"/>
<reference evidence="2" key="1">
    <citation type="submission" date="2017-03" db="EMBL/GenBank/DDBJ databases">
        <title>Genomes of endolithic fungi from Antarctica.</title>
        <authorList>
            <person name="Coleine C."/>
            <person name="Masonjones S."/>
            <person name="Stajich J.E."/>
        </authorList>
    </citation>
    <scope>NUCLEOTIDE SEQUENCE [LARGE SCALE GENOMIC DNA]</scope>
    <source>
        <strain evidence="2">CCFEE 5527</strain>
    </source>
</reference>
<evidence type="ECO:0000313" key="1">
    <source>
        <dbReference type="EMBL" id="OQN97557.1"/>
    </source>
</evidence>
<gene>
    <name evidence="1" type="ORF">B0A48_16711</name>
</gene>
<dbReference type="AlphaFoldDB" id="A0A1V8SEW1"/>
<name>A0A1V8SEW1_9PEZI</name>
<dbReference type="EMBL" id="NAJO01000053">
    <property type="protein sequence ID" value="OQN97557.1"/>
    <property type="molecule type" value="Genomic_DNA"/>
</dbReference>
<dbReference type="InParanoid" id="A0A1V8SEW1"/>
<dbReference type="OrthoDB" id="3864028at2759"/>
<sequence length="246" mass="27796">MPSVFAKLRRNSKLLAPTEPEPDRALQYTAARRPEKVPILEPGSNHGQGMHSPPRCRFLELPPELRTQIYNLIASTTHLSPPAVPAKAPRPRAPAFLLACKQTRREFMPILFAMASVSIPITCLDFSPLIRITGGLYRAQLLALRENCNLVIVLKIGMKCSTPQLRRWLTKRAQYMDRLPWNYEIERVKPGNALSRVKMLDAYLDTIDALKKTLHESLQMEVLPIEVALIKQRGVAENAPDDEDKS</sequence>
<accession>A0A1V8SEW1</accession>